<evidence type="ECO:0000313" key="2">
    <source>
        <dbReference type="Proteomes" id="UP000321570"/>
    </source>
</evidence>
<sequence length="76" mass="8739">MRCETTFLEKVFKAREISRCVRTICTAAEFRGQVLITGMLLLKQLCIPIRCDPMRAGSVCELVYALNHNLNHQWTP</sequence>
<keyword evidence="2" id="KW-1185">Reference proteome</keyword>
<proteinExistence type="predicted"/>
<name>A0A564XWL6_HYMDI</name>
<evidence type="ECO:0000313" key="1">
    <source>
        <dbReference type="EMBL" id="VUZ38938.1"/>
    </source>
</evidence>
<protein>
    <submittedName>
        <fullName evidence="1">Uncharacterized protein</fullName>
    </submittedName>
</protein>
<dbReference type="AlphaFoldDB" id="A0A564XWL6"/>
<organism evidence="1 2">
    <name type="scientific">Hymenolepis diminuta</name>
    <name type="common">Rat tapeworm</name>
    <dbReference type="NCBI Taxonomy" id="6216"/>
    <lineage>
        <taxon>Eukaryota</taxon>
        <taxon>Metazoa</taxon>
        <taxon>Spiralia</taxon>
        <taxon>Lophotrochozoa</taxon>
        <taxon>Platyhelminthes</taxon>
        <taxon>Cestoda</taxon>
        <taxon>Eucestoda</taxon>
        <taxon>Cyclophyllidea</taxon>
        <taxon>Hymenolepididae</taxon>
        <taxon>Hymenolepis</taxon>
    </lineage>
</organism>
<dbReference type="EMBL" id="CABIJS010000010">
    <property type="protein sequence ID" value="VUZ38938.1"/>
    <property type="molecule type" value="Genomic_DNA"/>
</dbReference>
<gene>
    <name evidence="1" type="ORF">WMSIL1_LOCUS320</name>
</gene>
<dbReference type="Proteomes" id="UP000321570">
    <property type="component" value="Unassembled WGS sequence"/>
</dbReference>
<reference evidence="1 2" key="1">
    <citation type="submission" date="2019-07" db="EMBL/GenBank/DDBJ databases">
        <authorList>
            <person name="Jastrzebski P J."/>
            <person name="Paukszto L."/>
            <person name="Jastrzebski P J."/>
        </authorList>
    </citation>
    <scope>NUCLEOTIDE SEQUENCE [LARGE SCALE GENOMIC DNA]</scope>
    <source>
        <strain evidence="1 2">WMS-il1</strain>
    </source>
</reference>
<accession>A0A564XWL6</accession>